<dbReference type="HOGENOM" id="CLU_098620_3_0_14"/>
<dbReference type="KEGG" id="mha:HF1_11740"/>
<organism evidence="1 2">
    <name type="scientific">Mycoplasma haemofelis (strain Langford 1)</name>
    <name type="common">Haemobartonella felis</name>
    <dbReference type="NCBI Taxonomy" id="941640"/>
    <lineage>
        <taxon>Bacteria</taxon>
        <taxon>Bacillati</taxon>
        <taxon>Mycoplasmatota</taxon>
        <taxon>Mollicutes</taxon>
        <taxon>Mycoplasmataceae</taxon>
        <taxon>Mycoplasma</taxon>
    </lineage>
</organism>
<accession>E8ZJ61</accession>
<sequence>MNTSLKSLTGLAGAGTVSTGIYFAIPSSDKPKALSVKERLEKSGYQLLNFSKQDTTHSTQWTSVKGAYDKETELSLRFEGVSQNNGETINGLKDACLTLVNKESDTSADLEKARRWCVVPVTVASRIEGTLTLLDTNGSSDSGIWTQKLSDHKNQNFQKPKMPITPASSAVSDTDLKNKCKSLKDSQTFDKDFETLVSYVGDWCTKPKVNQ</sequence>
<evidence type="ECO:0000313" key="1">
    <source>
        <dbReference type="EMBL" id="CBY93182.1"/>
    </source>
</evidence>
<keyword evidence="2" id="KW-1185">Reference proteome</keyword>
<dbReference type="OrthoDB" id="9824255at2"/>
<dbReference type="Proteomes" id="UP000008637">
    <property type="component" value="Chromosome"/>
</dbReference>
<name>E8ZJ61_MYCHL</name>
<protein>
    <submittedName>
        <fullName evidence="1">Uncharacterized protein</fullName>
    </submittedName>
</protein>
<proteinExistence type="predicted"/>
<gene>
    <name evidence="1" type="ORF">HF1_11740</name>
</gene>
<reference evidence="1 2" key="1">
    <citation type="journal article" date="2011" name="J. Bacteriol.">
        <title>Complete genome sequence of Mycoplasma haemofelis, a hemotropic mycoplasma.</title>
        <authorList>
            <person name="Barker E.N."/>
            <person name="Helps C.R."/>
            <person name="Peters I.R."/>
            <person name="Darby A.C."/>
            <person name="Radford A.D."/>
            <person name="Tasker S."/>
        </authorList>
    </citation>
    <scope>NUCLEOTIDE SEQUENCE [LARGE SCALE GENOMIC DNA]</scope>
    <source>
        <strain evidence="1 2">Langford 1</strain>
    </source>
</reference>
<dbReference type="EMBL" id="FR773153">
    <property type="protein sequence ID" value="CBY93182.1"/>
    <property type="molecule type" value="Genomic_DNA"/>
</dbReference>
<evidence type="ECO:0000313" key="2">
    <source>
        <dbReference type="Proteomes" id="UP000008637"/>
    </source>
</evidence>
<dbReference type="AlphaFoldDB" id="E8ZJ61"/>